<dbReference type="Pfam" id="PF22597">
    <property type="entry name" value="DYN_lid"/>
    <property type="match status" value="1"/>
</dbReference>
<dbReference type="Pfam" id="PF12774">
    <property type="entry name" value="AAA_6"/>
    <property type="match status" value="1"/>
</dbReference>
<dbReference type="GO" id="GO:0008569">
    <property type="term" value="F:minus-end-directed microtubule motor activity"/>
    <property type="evidence" value="ECO:0007669"/>
    <property type="project" value="InterPro"/>
</dbReference>
<dbReference type="FunFam" id="1.20.140.100:FF:000006">
    <property type="entry name" value="dynein heavy chain 2, axonemal"/>
    <property type="match status" value="1"/>
</dbReference>
<organism evidence="16 17">
    <name type="scientific">Pelagomonas calceolata</name>
    <dbReference type="NCBI Taxonomy" id="35677"/>
    <lineage>
        <taxon>Eukaryota</taxon>
        <taxon>Sar</taxon>
        <taxon>Stramenopiles</taxon>
        <taxon>Ochrophyta</taxon>
        <taxon>Pelagophyceae</taxon>
        <taxon>Pelagomonadales</taxon>
        <taxon>Pelagomonadaceae</taxon>
        <taxon>Pelagomonas</taxon>
    </lineage>
</organism>
<feature type="domain" description="AAA+ ATPase" evidence="15">
    <location>
        <begin position="1857"/>
        <end position="1993"/>
    </location>
</feature>
<feature type="domain" description="AAA+ ATPase" evidence="15">
    <location>
        <begin position="2840"/>
        <end position="2997"/>
    </location>
</feature>
<gene>
    <name evidence="16" type="ORF">PECAL_4P08600</name>
</gene>
<dbReference type="InterPro" id="IPR024317">
    <property type="entry name" value="Dynein_heavy_chain_D4_dom"/>
</dbReference>
<dbReference type="Gene3D" id="1.10.8.710">
    <property type="match status" value="1"/>
</dbReference>
<dbReference type="Pfam" id="PF08393">
    <property type="entry name" value="DHC_N2"/>
    <property type="match status" value="1"/>
</dbReference>
<dbReference type="Gene3D" id="1.20.920.30">
    <property type="match status" value="1"/>
</dbReference>
<keyword evidence="17" id="KW-1185">Reference proteome</keyword>
<dbReference type="GO" id="GO:0007018">
    <property type="term" value="P:microtubule-based movement"/>
    <property type="evidence" value="ECO:0007669"/>
    <property type="project" value="InterPro"/>
</dbReference>
<keyword evidence="7" id="KW-0067">ATP-binding</keyword>
<feature type="coiled-coil region" evidence="14">
    <location>
        <begin position="3622"/>
        <end position="3694"/>
    </location>
</feature>
<keyword evidence="13" id="KW-0966">Cell projection</keyword>
<dbReference type="Pfam" id="PF12777">
    <property type="entry name" value="MT"/>
    <property type="match status" value="1"/>
</dbReference>
<dbReference type="FunFam" id="3.40.50.300:FF:000049">
    <property type="entry name" value="Dynein, axonemal, heavy chain 5"/>
    <property type="match status" value="1"/>
</dbReference>
<dbReference type="OrthoDB" id="424310at2759"/>
<reference evidence="16" key="1">
    <citation type="submission" date="2021-11" db="EMBL/GenBank/DDBJ databases">
        <authorList>
            <consortium name="Genoscope - CEA"/>
            <person name="William W."/>
        </authorList>
    </citation>
    <scope>NUCLEOTIDE SEQUENCE</scope>
</reference>
<name>A0A8J2WYK5_9STRA</name>
<dbReference type="FunFam" id="3.40.50.300:FF:002141">
    <property type="entry name" value="Dynein heavy chain"/>
    <property type="match status" value="1"/>
</dbReference>
<dbReference type="FunFam" id="1.20.920.30:FF:000005">
    <property type="entry name" value="Dynein, axonemal, heavy chain 2"/>
    <property type="match status" value="1"/>
</dbReference>
<dbReference type="GO" id="GO:0045505">
    <property type="term" value="F:dynein intermediate chain binding"/>
    <property type="evidence" value="ECO:0007669"/>
    <property type="project" value="InterPro"/>
</dbReference>
<keyword evidence="6" id="KW-0547">Nucleotide-binding</keyword>
<dbReference type="SMART" id="SM00382">
    <property type="entry name" value="AAA"/>
    <property type="match status" value="3"/>
</dbReference>
<dbReference type="InterPro" id="IPR013602">
    <property type="entry name" value="Dynein_heavy_linker"/>
</dbReference>
<dbReference type="InterPro" id="IPR026983">
    <property type="entry name" value="DHC"/>
</dbReference>
<dbReference type="FunFam" id="3.40.50.300:FF:000044">
    <property type="entry name" value="Dynein heavy chain 5, axonemal"/>
    <property type="match status" value="1"/>
</dbReference>
<dbReference type="InterPro" id="IPR042222">
    <property type="entry name" value="Dynein_2_N"/>
</dbReference>
<dbReference type="Gene3D" id="3.40.50.300">
    <property type="entry name" value="P-loop containing nucleotide triphosphate hydrolases"/>
    <property type="match status" value="5"/>
</dbReference>
<evidence type="ECO:0000256" key="4">
    <source>
        <dbReference type="ARBA" id="ARBA00022701"/>
    </source>
</evidence>
<comment type="caution">
    <text evidence="16">The sequence shown here is derived from an EMBL/GenBank/DDBJ whole genome shotgun (WGS) entry which is preliminary data.</text>
</comment>
<dbReference type="GO" id="GO:0051959">
    <property type="term" value="F:dynein light intermediate chain binding"/>
    <property type="evidence" value="ECO:0007669"/>
    <property type="project" value="InterPro"/>
</dbReference>
<dbReference type="Gene3D" id="1.10.472.130">
    <property type="match status" value="1"/>
</dbReference>
<keyword evidence="8" id="KW-0243">Dynein</keyword>
<dbReference type="InterPro" id="IPR035706">
    <property type="entry name" value="AAA_9"/>
</dbReference>
<sequence length="4322" mass="490117">MLRAQMISWLQGHIQLPGYDVGLWSVEHEEKAAAFLNNPRLCQLLCYMSNGKLHFSATLDTEATSCEKLYYFIRSEEIRLNNIDMSIHHGMLSRGTAMQSLLEAMGQVFGPQLFESSTWPESVKRDLSGHVHRFMGSLTESTFAASRKTVLYLPSGKFLPSVPTAAKNKELVQQLESIVINWTRQIKGVVNSQDSHYHTEVSGPLEEIEFWCTRKEDLCGILQQLQRADVCRVVCVLEASKSSYLARFLSLARRIHENSVEANDNVNFLKNLVTSCKILASADPARICCILPELLGHIRMIWTLSGYYNNKYPERLASLLRKISHEIISRCRTRVSLSDILYADSINIKASMVALKESIQCGVLWKCLYYRTAAAIRLAYPSSPELHWTFDATSIFAQTDAFVQRCRDLLEVCEGQIQFRRKSYTTAGDNSVSFFKGLRGQEVTKSLVAIQNQFDNQISRLCDLKYQILDVRLSHWHEDFNIFKNSVKDLEVMYTNMISASFEGVNCMAEAVGVLQIFQSLAKRDAIKRCVEKKNSDLYLLFIHDVEEVRREFDENRRAPPLRNDEPRWAGSALWATALAQNVEHSWSLLQAATYFMPTSETKEAEIAYKALMGVVDEYMAGCYKNWVGSMGALDSSTLQAKLDKPLMKRTNHTDTTEREFLAVSTFNVKGVFLQCNFDQDLLALFTEVQYWEKFHGEFSIPYHAHDLYNQKAKFNAMREHVMRIVDAYNKILCDLSAVERRLFSDHIRKLDKRINQGLQKLTWVSKGIIEHYVNDCCAHCAEIYAIVRRFKEGKQRISHQCRLASSMLLLQIDKNVTYAHDIFEATQAARRTEMKRRLQQSHEITQLELRAIFTNFCDGTSEVLREWREFVKEIDSQVEAALRQAVKRSLQALSRAINGDAMSEPQTLFCLKLVLENGRIDYKPTMISLTHLVNIVAKELISTIAVVPRLCDILSPETVKQSSVANDRSDCSALTKRHRSFYSTISNDEDMLKIVVQIMNGMSLAATELQRHLGYWERYKTLWEMDKEAYIRRYAKANRSLKHYDDDVTKYRNQQTKIEHEDISHVVNFVQLDCALLKEQLISHCQQWRRNLLGLLNKNASQGLEYLHNLFADNTRTLCATPSDLNELSDKLRILLDFRSNSQVIETKILPIEEMYATLTKFDVQVASNEIVKLQELRPAWKEFLSMLDKAQHALDKAKVNMRRDLESNLEAYCQQVLQLREQVLIEIPTSQELTPDEAFAVIHDFRHRVEAVYLRKHDLQAGLDIFNMESPEHRELKDTERDLELANQIWILVRDWTRAFDNWKTGRFDELDISEMETVAGQFNKKVGKLGRDVKRWGIWEAMRTKLTEFLQTMPLIQDLRNPAMRSRHWDALKRDLRRNFDETSAEFTLETVFSIGLSAVPDLISELSANANKELAIEETLKEIETRWGEIDIDISAYKEEYFKIRSTDDLFQVLEDDAVALSTMKASKFYGSFKSRIDKWEGALALVSEVIELILTVQRKWIYLESIFMASEDICKQLPKESSLFIEVNATFGHVMSNAAEQPNAVIQCTATGMLETVTCMDDKLETIQKSLDSYLETKRDVFPRSRGSVSDDDLLEILGQSREPLLVQKHIKKCFEGFKVMDIIPPGKQLNRNFEATGMRETSTGETAAFVSNVVLDGAVENWLVELEHAMKKSMQQLLAVSIQAHRGKDKEKWITDVQGQLLITTGSIQWTNDCSKALGSISNGKKNALRQLKKKQVAYLTRLTDMIRGQLPRLVRTKLVALITMEIHNRDVMERMIKAGCSSVTDFDWLCQLRFLFNKEEGQFGGICTVRQTNCNLDYGYEYQGNNGRLVVTPLTDRCVLTLLTAKFLNRGGNPLGPAGTGKTETVKDLSKNLAMYCVVINCSDGMDFKSVGRIFSGLCQAGAWGCFDEFNRIKIEVISVVAMQVLSIVDALSRDAETFDFMGSTIRCDGNCGLFITMNPGYAGRTELPDNLKALMRPVAMMVPDLAMIAEVMLSAEGFTDARNLSKKTITLYSLMQQQLSKQDHYDYGLRNLKAVLNMAGSIKRADPSTNEEAILMRALRDMNLPKFIKDDERLFRLLLGDLFPSLELPVTEIGNLNAALESELKSAGLQMHPFLVFKIGQLYDSKLTRHCNMLVGATLSGKSTAWKTLAKAKTALAKENVTGYLPVTSFVINPKAITLTELYGAYDLTTFEWADGILSTIFKSCAESDKNDEKWVMFDGPVDAMWIESMNSVMDDNKILTLINGDRIPLTSSMSLLFEVEDLRVASPATVSRAGMIFLDQSEMGFKPFLESWLERLFGTQPEVQKLHQNLLGKYVSKILEYKASSCVEPVPISDFNAILSFTQLYEALHTKENGLDASADIQAYGQMAERWFLFALTWSITAAVDETGRKKLDIYLRDLEAQFPPSRTIYDYFCDPQKKDFEQWESGLTTWRPRKGDSFFKMIVPTSDSLRNSFIFRTIVSSKHNLLVVGNTGVGKTVQVMGLMTNLPAKNSKLVINFSATTKSSALQDIVESVMEKRSKDKLGPLGGKELLIFARDSANSSQTEIVDDFNMPQKTSAESPFQPPLELLRLWMDYGGWYDRSKCAWKYILDSQLVAAMAPPSGGRAVICNRTQARFHLVNITTPEDSQLTRIFESIMMPKLQEFDNEIKPMSRSLARATIGLYRNVTERFLPTPDKSHYLFNLRDVAKVIQGTLQAERQYFDTSKSMIRLWTHECMRVFADRFLKDSADDIGKFIEAMSQVMRDHFEGAEWAEVMEDIDDERYGPIFCSFMSETTEILPYEEVADYSQLKQCCEDKLEDYNLEPKLINMNLVLFKDAIRHICRIHRILMMPRGNAMLVGVGGSGRQSLARLASHIAGIGVFVIEITKQYRLIEWRDDMKRLFEITGVSNTPTAFLFNDTQLKEQAFLEDINNILSSGEIPSLYGKDELPAIYDGVRKRAADAESGGTAEELWAFFVDSIRSNLHVILAMSPVGSAFHTRCRFYPGLINSTTIDWFHRWPADALTAVGSAFLDNLTLDSDDTRAKISSVFSVIHLSAQDFSDKMLQQLKRHNYITPTHFLELSKGYRVILTEKRTELGNGRDKLANGLAKLVEARDGVEVMSVELEKKKVVCAQSQKDCENLLVEIVSERRVADEQRKQVEGDSERIGFSTEIECKAIADDAEAELNVALPALQKAMAEVEKLDKSAISEIKAYKSPPKQVETVLAAVMILFGNKTDWTTAKKVLGEANFLQSIKGYDKDNVSATIMKKIKGYVSHADFKPEAVGAVSKAAGALCTWVHAIYIYASVAKEVAPKRARLKGAQESLAVKQASLQKAQEELAEVTAKVNRLKQKYDDSVGEKNRLRAEADQMELLLDRADKLVKGLAGENERWRASIGQLQNEIGRSLGDALVAAAFLSYAGPFDTQYRSNLVGGWLSAVREQQLPSTENFTFASFCALPTDVRQWNIQGLPADNFSTENGAISVRCSRWPLMIDPQNQANKWVRKMEESQLHIVDLKSKDMLRKIENGIVYGLPVLLQDVLEELDPALEPVLAKALIKVGNREVLRLGDKELDYNKETFSDFKLYITTKLANPHYTPEVSTKTTIINFAVKQQGLEAQLLGIVVQKEQPTLERQKADLTLRVAAGKQKLVDLEDEILRLLSEAEGSLLENETLVDTLQQSKLTSDEVTRQLNEAEETEIKIDAKREEFRPAAIRSSIAYFVLDDMGRVDPMYQFSLDAYVDLFNQSMDKSRTSPKNITGTERCRQINVAHTLSVYQYTCRGLFERDKLLFALQLCLRIMTSENKVPKQEFDFLCYGGAGIERADQRPNPCPEWIDAGAWDNITALDSIPACMGIASAFEQGQRDWRAWFTSSEPEETPLPGDWENKVTEMQRICIIRALRLDRVLFCASRFVRLNLGPQFADPPPFDLRAIFQSSNHRTPLIFVLSPGVDPTAQVKSLANDLSTNVDICALGQGQAPVAMSLMNLGLRSGSWVFLANCHLMLSWMPELEKRIAEYCAMTEDMPHAPHCDFRLWLSASPSPKFPIAILQRGIKMTTEPPRGLRANMLKLYNLVGEEQFGRCQQRLKYQRLLFSLCWFHALLLERRKFKSLGFNVPYEFNESDYSICHDLVIVFLDEYPDETPFDAMRYLIAEANYGGRVTDAMDRRLVNVYITQLFCEQAISPQTEFNLAPQLSDSPYIIPNDADLASAKLAIKTFPQLDNALAFGQHANADIASQIEDSSTLLDTIVSLQPKVIDAGGESKEQKILRICHLMQEEVPPSFDAAAVRRGMGPRADPEPMKTATQKISLRIHRALIKSCLHYLLISKWCVGAIPGSR</sequence>
<dbReference type="InterPro" id="IPR043157">
    <property type="entry name" value="Dynein_AAA1S"/>
</dbReference>
<dbReference type="InterPro" id="IPR041466">
    <property type="entry name" value="Dynein_AAA5_ext"/>
</dbReference>
<keyword evidence="11" id="KW-0505">Motor protein</keyword>
<dbReference type="FunFam" id="1.20.920.20:FF:000001">
    <property type="entry name" value="dynein heavy chain 2, axonemal"/>
    <property type="match status" value="1"/>
</dbReference>
<evidence type="ECO:0000313" key="16">
    <source>
        <dbReference type="EMBL" id="CAH0373642.1"/>
    </source>
</evidence>
<evidence type="ECO:0000256" key="1">
    <source>
        <dbReference type="ARBA" id="ARBA00004430"/>
    </source>
</evidence>
<keyword evidence="9 14" id="KW-0175">Coiled coil</keyword>
<protein>
    <recommendedName>
        <fullName evidence="15">AAA+ ATPase domain-containing protein</fullName>
    </recommendedName>
</protein>
<dbReference type="InterPro" id="IPR035699">
    <property type="entry name" value="AAA_6"/>
</dbReference>
<dbReference type="EMBL" id="CAKKNE010000004">
    <property type="protein sequence ID" value="CAH0373642.1"/>
    <property type="molecule type" value="Genomic_DNA"/>
</dbReference>
<dbReference type="Pfam" id="PF12775">
    <property type="entry name" value="AAA_7"/>
    <property type="match status" value="1"/>
</dbReference>
<dbReference type="Pfam" id="PF08385">
    <property type="entry name" value="DHC_N1"/>
    <property type="match status" value="1"/>
</dbReference>
<keyword evidence="5" id="KW-0677">Repeat</keyword>
<evidence type="ECO:0000256" key="10">
    <source>
        <dbReference type="ARBA" id="ARBA00023069"/>
    </source>
</evidence>
<dbReference type="InterPro" id="IPR041658">
    <property type="entry name" value="AAA_lid_11"/>
</dbReference>
<evidence type="ECO:0000256" key="3">
    <source>
        <dbReference type="ARBA" id="ARBA00022490"/>
    </source>
</evidence>
<dbReference type="InterPro" id="IPR003593">
    <property type="entry name" value="AAA+_ATPase"/>
</dbReference>
<evidence type="ECO:0000259" key="15">
    <source>
        <dbReference type="SMART" id="SM00382"/>
    </source>
</evidence>
<dbReference type="PANTHER" id="PTHR45703:SF32">
    <property type="entry name" value="DYNEINS HEAVY CHAIN"/>
    <property type="match status" value="1"/>
</dbReference>
<dbReference type="GO" id="GO:0005524">
    <property type="term" value="F:ATP binding"/>
    <property type="evidence" value="ECO:0007669"/>
    <property type="project" value="UniProtKB-KW"/>
</dbReference>
<keyword evidence="12" id="KW-0206">Cytoskeleton</keyword>
<keyword evidence="4" id="KW-0493">Microtubule</keyword>
<accession>A0A8J2WYK5</accession>
<dbReference type="Pfam" id="PF03028">
    <property type="entry name" value="Dynein_heavy"/>
    <property type="match status" value="1"/>
</dbReference>
<dbReference type="PANTHER" id="PTHR45703">
    <property type="entry name" value="DYNEIN HEAVY CHAIN"/>
    <property type="match status" value="1"/>
</dbReference>
<dbReference type="Gene3D" id="1.20.920.20">
    <property type="match status" value="1"/>
</dbReference>
<dbReference type="Proteomes" id="UP000789595">
    <property type="component" value="Unassembled WGS sequence"/>
</dbReference>
<feature type="domain" description="AAA+ ATPase" evidence="15">
    <location>
        <begin position="2471"/>
        <end position="2631"/>
    </location>
</feature>
<evidence type="ECO:0000256" key="2">
    <source>
        <dbReference type="ARBA" id="ARBA00008887"/>
    </source>
</evidence>
<dbReference type="GO" id="GO:0005874">
    <property type="term" value="C:microtubule"/>
    <property type="evidence" value="ECO:0007669"/>
    <property type="project" value="UniProtKB-KW"/>
</dbReference>
<keyword evidence="10" id="KW-0969">Cilium</keyword>
<proteinExistence type="inferred from homology"/>
<evidence type="ECO:0000256" key="9">
    <source>
        <dbReference type="ARBA" id="ARBA00023054"/>
    </source>
</evidence>
<dbReference type="InterPro" id="IPR042219">
    <property type="entry name" value="AAA_lid_11_sf"/>
</dbReference>
<dbReference type="InterPro" id="IPR056759">
    <property type="entry name" value="DYH2-5-8_CC"/>
</dbReference>
<dbReference type="Pfam" id="PF12780">
    <property type="entry name" value="AAA_8"/>
    <property type="match status" value="1"/>
</dbReference>
<dbReference type="InterPro" id="IPR054354">
    <property type="entry name" value="DYNC2H1-like_lid"/>
</dbReference>
<dbReference type="Gene3D" id="6.10.140.1060">
    <property type="match status" value="1"/>
</dbReference>
<dbReference type="Gene3D" id="3.20.180.20">
    <property type="entry name" value="Dynein heavy chain, N-terminal domain 2"/>
    <property type="match status" value="1"/>
</dbReference>
<dbReference type="FunFam" id="3.40.50.300:FF:000153">
    <property type="entry name" value="Dynein axonemal heavy chain 1"/>
    <property type="match status" value="1"/>
</dbReference>
<dbReference type="Gene3D" id="1.10.287.2620">
    <property type="match status" value="1"/>
</dbReference>
<comment type="subcellular location">
    <subcellularLocation>
        <location evidence="1">Cytoplasm</location>
        <location evidence="1">Cytoskeleton</location>
        <location evidence="1">Cilium axoneme</location>
    </subcellularLocation>
</comment>
<dbReference type="Gene3D" id="1.10.8.720">
    <property type="entry name" value="Region D6 of dynein motor"/>
    <property type="match status" value="1"/>
</dbReference>
<dbReference type="Gene3D" id="1.20.58.1120">
    <property type="match status" value="1"/>
</dbReference>
<dbReference type="FunFam" id="1.10.287.2620:FF:000001">
    <property type="entry name" value="Cytoplasmic dynein heavy chain 1"/>
    <property type="match status" value="1"/>
</dbReference>
<dbReference type="InterPro" id="IPR004273">
    <property type="entry name" value="Dynein_heavy_D6_P-loop"/>
</dbReference>
<dbReference type="FunFam" id="1.20.58.1120:FF:000001">
    <property type="entry name" value="dynein heavy chain 2, axonemal"/>
    <property type="match status" value="1"/>
</dbReference>
<evidence type="ECO:0000256" key="14">
    <source>
        <dbReference type="SAM" id="Coils"/>
    </source>
</evidence>
<dbReference type="Gene3D" id="1.10.8.1220">
    <property type="match status" value="1"/>
</dbReference>
<dbReference type="InterPro" id="IPR013594">
    <property type="entry name" value="Dynein_heavy_tail"/>
</dbReference>
<feature type="coiled-coil region" evidence="14">
    <location>
        <begin position="3306"/>
        <end position="3368"/>
    </location>
</feature>
<dbReference type="FunFam" id="1.10.8.1220:FF:000001">
    <property type="entry name" value="Dynein axonemal heavy chain 5"/>
    <property type="match status" value="1"/>
</dbReference>
<dbReference type="Gene3D" id="1.20.140.100">
    <property type="entry name" value="Dynein heavy chain, N-terminal domain 2"/>
    <property type="match status" value="1"/>
</dbReference>
<dbReference type="InterPro" id="IPR024743">
    <property type="entry name" value="Dynein_HC_stalk"/>
</dbReference>
<evidence type="ECO:0000256" key="12">
    <source>
        <dbReference type="ARBA" id="ARBA00023212"/>
    </source>
</evidence>
<evidence type="ECO:0000313" key="17">
    <source>
        <dbReference type="Proteomes" id="UP000789595"/>
    </source>
</evidence>
<dbReference type="Pfam" id="PF25007">
    <property type="entry name" value="DYH2-5-8_CC"/>
    <property type="match status" value="1"/>
</dbReference>
<keyword evidence="3" id="KW-0963">Cytoplasm</keyword>
<dbReference type="GO" id="GO:0005930">
    <property type="term" value="C:axoneme"/>
    <property type="evidence" value="ECO:0007669"/>
    <property type="project" value="UniProtKB-SubCell"/>
</dbReference>
<dbReference type="FunFam" id="1.10.8.710:FF:000001">
    <property type="entry name" value="Dynein axonemal heavy chain 2"/>
    <property type="match status" value="1"/>
</dbReference>
<evidence type="ECO:0000256" key="11">
    <source>
        <dbReference type="ARBA" id="ARBA00023175"/>
    </source>
</evidence>
<dbReference type="InterPro" id="IPR042228">
    <property type="entry name" value="Dynein_linker_3"/>
</dbReference>
<evidence type="ECO:0000256" key="6">
    <source>
        <dbReference type="ARBA" id="ARBA00022741"/>
    </source>
</evidence>
<evidence type="ECO:0000256" key="8">
    <source>
        <dbReference type="ARBA" id="ARBA00023017"/>
    </source>
</evidence>
<dbReference type="Pfam" id="PF18198">
    <property type="entry name" value="AAA_lid_11"/>
    <property type="match status" value="1"/>
</dbReference>
<dbReference type="Pfam" id="PF12781">
    <property type="entry name" value="AAA_9"/>
    <property type="match status" value="1"/>
</dbReference>
<evidence type="ECO:0000256" key="7">
    <source>
        <dbReference type="ARBA" id="ARBA00022840"/>
    </source>
</evidence>
<evidence type="ECO:0000256" key="13">
    <source>
        <dbReference type="ARBA" id="ARBA00023273"/>
    </source>
</evidence>
<dbReference type="Pfam" id="PF17852">
    <property type="entry name" value="Dynein_AAA_lid"/>
    <property type="match status" value="1"/>
</dbReference>
<comment type="similarity">
    <text evidence="2">Belongs to the dynein heavy chain family.</text>
</comment>
<dbReference type="InterPro" id="IPR027417">
    <property type="entry name" value="P-loop_NTPase"/>
</dbReference>
<dbReference type="GO" id="GO:0030286">
    <property type="term" value="C:dynein complex"/>
    <property type="evidence" value="ECO:0007669"/>
    <property type="project" value="UniProtKB-KW"/>
</dbReference>
<evidence type="ECO:0000256" key="5">
    <source>
        <dbReference type="ARBA" id="ARBA00022737"/>
    </source>
</evidence>
<dbReference type="SUPFAM" id="SSF52540">
    <property type="entry name" value="P-loop containing nucleoside triphosphate hydrolases"/>
    <property type="match status" value="4"/>
</dbReference>